<feature type="domain" description="PDEase" evidence="10">
    <location>
        <begin position="601"/>
        <end position="927"/>
    </location>
</feature>
<dbReference type="PRINTS" id="PR00387">
    <property type="entry name" value="PDIESTERASE1"/>
</dbReference>
<keyword evidence="2" id="KW-0140">cGMP</keyword>
<comment type="similarity">
    <text evidence="1 8">Belongs to the cyclic nucleotide phosphodiesterase family.</text>
</comment>
<protein>
    <recommendedName>
        <fullName evidence="8">Phosphodiesterase</fullName>
        <ecNumber evidence="8">3.1.4.-</ecNumber>
    </recommendedName>
</protein>
<feature type="binding site" evidence="6">
    <location>
        <position position="722"/>
    </location>
    <ligand>
        <name>AMP</name>
        <dbReference type="ChEBI" id="CHEBI:456215"/>
    </ligand>
</feature>
<dbReference type="InterPro" id="IPR023088">
    <property type="entry name" value="PDEase"/>
</dbReference>
<dbReference type="PANTHER" id="PTHR11347">
    <property type="entry name" value="CYCLIC NUCLEOTIDE PHOSPHODIESTERASE"/>
    <property type="match status" value="1"/>
</dbReference>
<dbReference type="SMART" id="SM00471">
    <property type="entry name" value="HDc"/>
    <property type="match status" value="1"/>
</dbReference>
<accession>A0A2P2HZ89</accession>
<dbReference type="InterPro" id="IPR003018">
    <property type="entry name" value="GAF"/>
</dbReference>
<sequence>MALYNNTESLLGLLASLTERDSTLIQVKLNNYLSKAVSARLVFLAIVSQDEEDLHVHVLGEHCLPARVKISVTTPCFDRALSSKEPTTLENLDAKQQTDLFKILYLLHSPAHLAASRQTARSLSTSGLSGHTTGARRAGSSSGLISSGTNTPSTVTPTSGVPAASSGTTISGEDSSSGASGSKNFSATSSSPAKGQQLDKQQRVNSDSSSPLCPSDSSREMEHSATGPSSCSSETDRVLDTSIPIAHEALLTDNVFFSPTLCEGRQRRADRLSLVESACNSFNVRYVKPESFLCVPLFNPDVRPSRKTNLQPCGTSSEPTTQEESSTVLLACCIDKISTNIDTSKMRSKRKSGEHGSTDSPPLSPTAEGLKESELDFDEQDVECIREFFRYALPVLLTTLAYEAERRQRTNCQTMLEVAQNLFARLEDVSSLLQEIMSEARSLTDAERCSLFLLDEDKKQLVAKVFDGQTNDGSSESEVRLPISSGIAGQVASTGTLLNIRDAYTHPLFYRGFDDKTGFRTRNILCFPIKAGEEQLVIGVAELCNKTTGRFFTQFDEQLATSFSVFCGIAITHSLLFNKVSDAHARIRLSNELMMLHMNVTKEEVDKLTNMDVPAPSALHPDFFAYSFFPRLLPEVSTPLAVISMMTHLGIPQRWSIPAHTMARFVMMVRKGYRDPPYHNWVHAFSVTHFAFLLIDNLRLCQTGAISEMEALALMISCMCHDLDHRGTTNSFQVDSNSVLASLYSSEGSVMERHHLAQAMCILNTESCNILENLSKEEYTQCLDLIRDIILATDLAHHLRLLGELKEMATNGYDSTIPRHRHLFICLIMTSADLSDQTKDWDSSRQVAKLIYKEFFTQGDLEKAMGNNPLVMMDREKAFIPELQLSFLDNIALPVYKLVADLFPAASAPYESVLDCRQRWTNVRDSHIHRHSSFTSSLDIFDEELYSA</sequence>
<comment type="cofactor">
    <cofactor evidence="8">
        <name>a divalent metal cation</name>
        <dbReference type="ChEBI" id="CHEBI:60240"/>
    </cofactor>
    <text evidence="8">Binds 2 divalent metal cations per subunit. Site 1 may preferentially bind zinc ions, while site 2 has a preference for magnesium and/or manganese ions.</text>
</comment>
<dbReference type="GO" id="GO:0007165">
    <property type="term" value="P:signal transduction"/>
    <property type="evidence" value="ECO:0007669"/>
    <property type="project" value="InterPro"/>
</dbReference>
<evidence type="ECO:0000256" key="6">
    <source>
        <dbReference type="PIRSR" id="PIRSR623088-2"/>
    </source>
</evidence>
<dbReference type="FunFam" id="1.10.1300.10:FF:000003">
    <property type="entry name" value="Phosphodiesterase"/>
    <property type="match status" value="1"/>
</dbReference>
<dbReference type="CDD" id="cd00077">
    <property type="entry name" value="HDc"/>
    <property type="match status" value="1"/>
</dbReference>
<evidence type="ECO:0000256" key="2">
    <source>
        <dbReference type="ARBA" id="ARBA00022535"/>
    </source>
</evidence>
<organism evidence="11">
    <name type="scientific">Hirondellea gigas</name>
    <dbReference type="NCBI Taxonomy" id="1518452"/>
    <lineage>
        <taxon>Eukaryota</taxon>
        <taxon>Metazoa</taxon>
        <taxon>Ecdysozoa</taxon>
        <taxon>Arthropoda</taxon>
        <taxon>Crustacea</taxon>
        <taxon>Multicrustacea</taxon>
        <taxon>Malacostraca</taxon>
        <taxon>Eumalacostraca</taxon>
        <taxon>Peracarida</taxon>
        <taxon>Amphipoda</taxon>
        <taxon>Amphilochidea</taxon>
        <taxon>Lysianassida</taxon>
        <taxon>Lysianassidira</taxon>
        <taxon>Lysianassoidea</taxon>
        <taxon>Lysianassidae</taxon>
        <taxon>Hirondellea</taxon>
    </lineage>
</organism>
<feature type="compositionally biased region" description="Low complexity" evidence="9">
    <location>
        <begin position="206"/>
        <end position="216"/>
    </location>
</feature>
<feature type="compositionally biased region" description="Low complexity" evidence="9">
    <location>
        <begin position="171"/>
        <end position="186"/>
    </location>
</feature>
<evidence type="ECO:0000313" key="11">
    <source>
        <dbReference type="EMBL" id="LAB66950.1"/>
    </source>
</evidence>
<keyword evidence="4 8" id="KW-0378">Hydrolase</keyword>
<dbReference type="InterPro" id="IPR036971">
    <property type="entry name" value="PDEase_catalytic_dom_sf"/>
</dbReference>
<name>A0A2P2HZ89_9CRUS</name>
<dbReference type="SMART" id="SM00065">
    <property type="entry name" value="GAF"/>
    <property type="match status" value="1"/>
</dbReference>
<feature type="region of interest" description="Disordered" evidence="9">
    <location>
        <begin position="124"/>
        <end position="236"/>
    </location>
</feature>
<dbReference type="EMBL" id="IACF01001238">
    <property type="protein sequence ID" value="LAB66950.1"/>
    <property type="molecule type" value="mRNA"/>
</dbReference>
<reference evidence="11" key="1">
    <citation type="journal article" date="2018" name="Biosci. Biotechnol. Biochem.">
        <title>Polysaccharide hydrolase of the hadal zone amphipods Hirondellea gigas.</title>
        <authorList>
            <person name="Kobayashi H."/>
            <person name="Nagahama T."/>
            <person name="Arai W."/>
            <person name="Sasagawa Y."/>
            <person name="Umeda M."/>
            <person name="Hayashi T."/>
            <person name="Nikaido I."/>
            <person name="Watanabe H."/>
            <person name="Oguri K."/>
            <person name="Kitazato H."/>
            <person name="Fujioka K."/>
            <person name="Kido Y."/>
            <person name="Takami H."/>
        </authorList>
    </citation>
    <scope>NUCLEOTIDE SEQUENCE</scope>
    <source>
        <tissue evidence="11">Whole body</tissue>
    </source>
</reference>
<evidence type="ECO:0000256" key="4">
    <source>
        <dbReference type="ARBA" id="ARBA00022801"/>
    </source>
</evidence>
<evidence type="ECO:0000256" key="5">
    <source>
        <dbReference type="PIRSR" id="PIRSR623088-1"/>
    </source>
</evidence>
<evidence type="ECO:0000256" key="8">
    <source>
        <dbReference type="RuleBase" id="RU363067"/>
    </source>
</evidence>
<keyword evidence="3 7" id="KW-0479">Metal-binding</keyword>
<feature type="binding site" evidence="7">
    <location>
        <position position="721"/>
    </location>
    <ligand>
        <name>Zn(2+)</name>
        <dbReference type="ChEBI" id="CHEBI:29105"/>
        <label>1</label>
    </ligand>
</feature>
<feature type="binding site" evidence="6">
    <location>
        <position position="884"/>
    </location>
    <ligand>
        <name>AMP</name>
        <dbReference type="ChEBI" id="CHEBI:456215"/>
    </ligand>
</feature>
<dbReference type="InterPro" id="IPR002073">
    <property type="entry name" value="PDEase_catalytic_dom"/>
</dbReference>
<dbReference type="InterPro" id="IPR029016">
    <property type="entry name" value="GAF-like_dom_sf"/>
</dbReference>
<proteinExistence type="evidence at transcript level"/>
<feature type="active site" description="Proton donor" evidence="5">
    <location>
        <position position="679"/>
    </location>
</feature>
<dbReference type="AlphaFoldDB" id="A0A2P2HZ89"/>
<dbReference type="Gene3D" id="3.30.450.40">
    <property type="match status" value="1"/>
</dbReference>
<dbReference type="PROSITE" id="PS00126">
    <property type="entry name" value="PDEASE_I_1"/>
    <property type="match status" value="1"/>
</dbReference>
<feature type="binding site" evidence="7">
    <location>
        <position position="722"/>
    </location>
    <ligand>
        <name>Zn(2+)</name>
        <dbReference type="ChEBI" id="CHEBI:29105"/>
        <label>2</label>
    </ligand>
</feature>
<dbReference type="PROSITE" id="PS51845">
    <property type="entry name" value="PDEASE_I_2"/>
    <property type="match status" value="1"/>
</dbReference>
<evidence type="ECO:0000256" key="9">
    <source>
        <dbReference type="SAM" id="MobiDB-lite"/>
    </source>
</evidence>
<dbReference type="Pfam" id="PF01590">
    <property type="entry name" value="GAF"/>
    <property type="match status" value="1"/>
</dbReference>
<feature type="binding site" evidence="6">
    <location>
        <position position="833"/>
    </location>
    <ligand>
        <name>AMP</name>
        <dbReference type="ChEBI" id="CHEBI:456215"/>
    </ligand>
</feature>
<dbReference type="InterPro" id="IPR003607">
    <property type="entry name" value="HD/PDEase_dom"/>
</dbReference>
<feature type="compositionally biased region" description="Low complexity" evidence="9">
    <location>
        <begin position="124"/>
        <end position="133"/>
    </location>
</feature>
<feature type="binding site" evidence="7">
    <location>
        <position position="722"/>
    </location>
    <ligand>
        <name>Zn(2+)</name>
        <dbReference type="ChEBI" id="CHEBI:29105"/>
        <label>1</label>
    </ligand>
</feature>
<feature type="binding site" evidence="6">
    <location>
        <begin position="679"/>
        <end position="683"/>
    </location>
    <ligand>
        <name>AMP</name>
        <dbReference type="ChEBI" id="CHEBI:456215"/>
    </ligand>
</feature>
<evidence type="ECO:0000256" key="3">
    <source>
        <dbReference type="ARBA" id="ARBA00022723"/>
    </source>
</evidence>
<dbReference type="EC" id="3.1.4.-" evidence="8"/>
<dbReference type="SUPFAM" id="SSF55781">
    <property type="entry name" value="GAF domain-like"/>
    <property type="match status" value="1"/>
</dbReference>
<dbReference type="SUPFAM" id="SSF109604">
    <property type="entry name" value="HD-domain/PDEase-like"/>
    <property type="match status" value="1"/>
</dbReference>
<feature type="compositionally biased region" description="Low complexity" evidence="9">
    <location>
        <begin position="146"/>
        <end position="162"/>
    </location>
</feature>
<evidence type="ECO:0000256" key="1">
    <source>
        <dbReference type="ARBA" id="ARBA00007648"/>
    </source>
</evidence>
<feature type="binding site" evidence="7">
    <location>
        <position position="683"/>
    </location>
    <ligand>
        <name>Zn(2+)</name>
        <dbReference type="ChEBI" id="CHEBI:29105"/>
        <label>1</label>
    </ligand>
</feature>
<dbReference type="FunFam" id="3.30.450.40:FF:000007">
    <property type="entry name" value="Phosphodiesterase"/>
    <property type="match status" value="1"/>
</dbReference>
<feature type="binding site" evidence="7">
    <location>
        <position position="833"/>
    </location>
    <ligand>
        <name>Zn(2+)</name>
        <dbReference type="ChEBI" id="CHEBI:29105"/>
        <label>1</label>
    </ligand>
</feature>
<dbReference type="GO" id="GO:0046872">
    <property type="term" value="F:metal ion binding"/>
    <property type="evidence" value="ECO:0007669"/>
    <property type="project" value="UniProtKB-KW"/>
</dbReference>
<feature type="region of interest" description="Disordered" evidence="9">
    <location>
        <begin position="344"/>
        <end position="371"/>
    </location>
</feature>
<dbReference type="GO" id="GO:0004114">
    <property type="term" value="F:3',5'-cyclic-nucleotide phosphodiesterase activity"/>
    <property type="evidence" value="ECO:0007669"/>
    <property type="project" value="InterPro"/>
</dbReference>
<evidence type="ECO:0000259" key="10">
    <source>
        <dbReference type="PROSITE" id="PS51845"/>
    </source>
</evidence>
<evidence type="ECO:0000256" key="7">
    <source>
        <dbReference type="PIRSR" id="PIRSR623088-3"/>
    </source>
</evidence>
<dbReference type="InterPro" id="IPR023174">
    <property type="entry name" value="PDEase_CS"/>
</dbReference>
<dbReference type="Pfam" id="PF00233">
    <property type="entry name" value="PDEase_I"/>
    <property type="match status" value="1"/>
</dbReference>
<dbReference type="Gene3D" id="1.10.1300.10">
    <property type="entry name" value="3'5'-cyclic nucleotide phosphodiesterase, catalytic domain"/>
    <property type="match status" value="1"/>
</dbReference>